<keyword evidence="4" id="KW-1185">Reference proteome</keyword>
<dbReference type="SMART" id="SM01026">
    <property type="entry name" value="Beach"/>
    <property type="match status" value="1"/>
</dbReference>
<feature type="compositionally biased region" description="Basic and acidic residues" evidence="1">
    <location>
        <begin position="548"/>
        <end position="577"/>
    </location>
</feature>
<feature type="compositionally biased region" description="Low complexity" evidence="1">
    <location>
        <begin position="599"/>
        <end position="612"/>
    </location>
</feature>
<dbReference type="OrthoDB" id="26681at2759"/>
<dbReference type="Gene3D" id="1.10.1540.10">
    <property type="entry name" value="BEACH domain"/>
    <property type="match status" value="1"/>
</dbReference>
<dbReference type="CDD" id="cd06071">
    <property type="entry name" value="Beach"/>
    <property type="match status" value="1"/>
</dbReference>
<gene>
    <name evidence="3" type="ORF">TVAG_223710</name>
</gene>
<dbReference type="RefSeq" id="XP_001319531.1">
    <property type="nucleotide sequence ID" value="XM_001319496.1"/>
</dbReference>
<feature type="compositionally biased region" description="Low complexity" evidence="1">
    <location>
        <begin position="474"/>
        <end position="485"/>
    </location>
</feature>
<organism evidence="3 4">
    <name type="scientific">Trichomonas vaginalis (strain ATCC PRA-98 / G3)</name>
    <dbReference type="NCBI Taxonomy" id="412133"/>
    <lineage>
        <taxon>Eukaryota</taxon>
        <taxon>Metamonada</taxon>
        <taxon>Parabasalia</taxon>
        <taxon>Trichomonadida</taxon>
        <taxon>Trichomonadidae</taxon>
        <taxon>Trichomonas</taxon>
    </lineage>
</organism>
<feature type="compositionally biased region" description="Basic and acidic residues" evidence="1">
    <location>
        <begin position="520"/>
        <end position="541"/>
    </location>
</feature>
<feature type="compositionally biased region" description="Basic and acidic residues" evidence="1">
    <location>
        <begin position="486"/>
        <end position="512"/>
    </location>
</feature>
<evidence type="ECO:0000313" key="3">
    <source>
        <dbReference type="EMBL" id="EAY07308.1"/>
    </source>
</evidence>
<dbReference type="EMBL" id="DS113403">
    <property type="protein sequence ID" value="EAY07308.1"/>
    <property type="molecule type" value="Genomic_DNA"/>
</dbReference>
<reference evidence="3" key="2">
    <citation type="journal article" date="2007" name="Science">
        <title>Draft genome sequence of the sexually transmitted pathogen Trichomonas vaginalis.</title>
        <authorList>
            <person name="Carlton J.M."/>
            <person name="Hirt R.P."/>
            <person name="Silva J.C."/>
            <person name="Delcher A.L."/>
            <person name="Schatz M."/>
            <person name="Zhao Q."/>
            <person name="Wortman J.R."/>
            <person name="Bidwell S.L."/>
            <person name="Alsmark U.C.M."/>
            <person name="Besteiro S."/>
            <person name="Sicheritz-Ponten T."/>
            <person name="Noel C.J."/>
            <person name="Dacks J.B."/>
            <person name="Foster P.G."/>
            <person name="Simillion C."/>
            <person name="Van de Peer Y."/>
            <person name="Miranda-Saavedra D."/>
            <person name="Barton G.J."/>
            <person name="Westrop G.D."/>
            <person name="Mueller S."/>
            <person name="Dessi D."/>
            <person name="Fiori P.L."/>
            <person name="Ren Q."/>
            <person name="Paulsen I."/>
            <person name="Zhang H."/>
            <person name="Bastida-Corcuera F.D."/>
            <person name="Simoes-Barbosa A."/>
            <person name="Brown M.T."/>
            <person name="Hayes R.D."/>
            <person name="Mukherjee M."/>
            <person name="Okumura C.Y."/>
            <person name="Schneider R."/>
            <person name="Smith A.J."/>
            <person name="Vanacova S."/>
            <person name="Villalvazo M."/>
            <person name="Haas B.J."/>
            <person name="Pertea M."/>
            <person name="Feldblyum T.V."/>
            <person name="Utterback T.R."/>
            <person name="Shu C.L."/>
            <person name="Osoegawa K."/>
            <person name="de Jong P.J."/>
            <person name="Hrdy I."/>
            <person name="Horvathova L."/>
            <person name="Zubacova Z."/>
            <person name="Dolezal P."/>
            <person name="Malik S.B."/>
            <person name="Logsdon J.M. Jr."/>
            <person name="Henze K."/>
            <person name="Gupta A."/>
            <person name="Wang C.C."/>
            <person name="Dunne R.L."/>
            <person name="Upcroft J.A."/>
            <person name="Upcroft P."/>
            <person name="White O."/>
            <person name="Salzberg S.L."/>
            <person name="Tang P."/>
            <person name="Chiu C.-H."/>
            <person name="Lee Y.-S."/>
            <person name="Embley T.M."/>
            <person name="Coombs G.H."/>
            <person name="Mottram J.C."/>
            <person name="Tachezy J."/>
            <person name="Fraser-Liggett C.M."/>
            <person name="Johnson P.J."/>
        </authorList>
    </citation>
    <scope>NUCLEOTIDE SEQUENCE [LARGE SCALE GENOMIC DNA]</scope>
    <source>
        <strain evidence="3">G3</strain>
    </source>
</reference>
<dbReference type="eggNOG" id="KOG1786">
    <property type="taxonomic scope" value="Eukaryota"/>
</dbReference>
<name>A2EJ76_TRIV3</name>
<reference evidence="3" key="1">
    <citation type="submission" date="2006-10" db="EMBL/GenBank/DDBJ databases">
        <authorList>
            <person name="Amadeo P."/>
            <person name="Zhao Q."/>
            <person name="Wortman J."/>
            <person name="Fraser-Liggett C."/>
            <person name="Carlton J."/>
        </authorList>
    </citation>
    <scope>NUCLEOTIDE SEQUENCE</scope>
    <source>
        <strain evidence="3">G3</strain>
    </source>
</reference>
<dbReference type="SUPFAM" id="SSF50978">
    <property type="entry name" value="WD40 repeat-like"/>
    <property type="match status" value="1"/>
</dbReference>
<dbReference type="SMR" id="A2EJ76"/>
<feature type="region of interest" description="Disordered" evidence="1">
    <location>
        <begin position="451"/>
        <end position="621"/>
    </location>
</feature>
<dbReference type="PANTHER" id="PTHR13743:SF161">
    <property type="entry name" value="BEIGE_BEACH DOMAIN CONTAINING PROTEIN"/>
    <property type="match status" value="1"/>
</dbReference>
<dbReference type="InParanoid" id="A2EJ76"/>
<dbReference type="PANTHER" id="PTHR13743">
    <property type="entry name" value="BEIGE/BEACH-RELATED"/>
    <property type="match status" value="1"/>
</dbReference>
<dbReference type="Pfam" id="PF02138">
    <property type="entry name" value="Beach"/>
    <property type="match status" value="1"/>
</dbReference>
<dbReference type="InterPro" id="IPR050865">
    <property type="entry name" value="BEACH_Domain"/>
</dbReference>
<dbReference type="Proteomes" id="UP000001542">
    <property type="component" value="Unassembled WGS sequence"/>
</dbReference>
<dbReference type="KEGG" id="tva:4765196"/>
<evidence type="ECO:0000256" key="1">
    <source>
        <dbReference type="SAM" id="MobiDB-lite"/>
    </source>
</evidence>
<dbReference type="VEuPathDB" id="TrichDB:TVAG_223710"/>
<dbReference type="InterPro" id="IPR036322">
    <property type="entry name" value="WD40_repeat_dom_sf"/>
</dbReference>
<evidence type="ECO:0000313" key="4">
    <source>
        <dbReference type="Proteomes" id="UP000001542"/>
    </source>
</evidence>
<sequence>MKKFLQLEQNNVDIISAVLLNFSMSQRFYIHDEDSIEILIDLISYLNISKVDHISSDKFNDFVLSLIENHFLIRNPQLLEKYLIEILKLIEKTQILTDFTQIMATVSSNLHPLSDNFIDFYLNYSNLENLTQKSAIHVTFLIIELVKDGNFDRAKPILSSLHDNYEIFQILVKDYKLDINILELITPQNQTEILNILEMISRNYCSIIFVQKLICYLKQDNNGINRDLIYEFMFKHLIKSNKTPNFGNYLTENQKKHQIPVTEGITFICYIYFDQNDEESEQIPVILEINFENFSPMKVLIERNSILFEDTNRQYSIHDKFIKNNWNFFSLSISQKGDTNLTLNDETICFMTSEIKETMTVTVGSKMIENSVQSKHLLSNYLISNLISQQNIEKIKEKDFRFLSEIKNFFVFEESKEISFSKQNFSSVLVNQCRFDLCFNLFNSWKIENKEEKENQNDKKEISEKEENNEKNSYENNENEGNQNENHNEKARKESDDENQTEKKEISEKEENNEANSNENKYDKKESEERQKETEENEVKNDSVVIKNNKEESERENMNKNEEEKEKSKENDKEENVKNQQNEEENQQYRVQEERNKQNELNNNETNKNSSNKNKENDPTNLDINLQIEENQIKMNEDLYEKVLCLLELMLNYNQKSELIFLKRDGFHIIFYLITNGPTEFITFKLYKKFYEIYLNLTQTELKNQMMNEILLNSTIWSKSRSEDQLQVYIHWANELIPTHYSSIAKIKPFKRFLCQISLHYNLYSQLHNFRPEISLKQEEIPMEEFRSLFMTILTLIAQNQFSLNNFKLMISFCQSNPDREFSKFVLVCLNNIIHTNPCPVSEFANQTIDLLMTLSKISDFAPLVLEIFIFLTCNKIILHDKKDILIYFAKNFECITMEELKIYIDMMKTDYSLLIICCVAAKKIGKIEAIELLFSGIYPSKEFAAEKCWFIYPLFILHLTNSYTRQLLLRFLVLCDPLQWKMIFTMIDFLSINCNAKSEFLNAIITYISSGDILLTEDISKIFIDLFKNYVFFNSENKVMLSLFMSSPFVTPDIFEQFEMKQTVNNTANFSDLLNFIEKIQLKQQKVTFQLNLDSNGEWIDAHLCFNSLSVLERMQCDDLFYIICYFLLSSKFKNFELYVENIFSKNDSRNKKNFERFLMFKMYLLTKSNDYQCFVNDFICFENFSKDFSFDFQNINEIKSYFENGIKYNMEYHDLSALWALSVEGELHMMKSDLYKGRKSWKIVENFVSSSSLTWKTNEKKHYRRDETGCYSTCPFKLKVNHNFDDHKDAENLNKEIELFSQKSDTKKVENFDRINSSLFRPSLCSFQIKWITISKQKTAEVKIYEKEFYVNFPTGKSQKIRYDIIGLIRHTTYLHHFDSALLSLINGKTYFLRFRSESERNKFSNEIEKIKSDINISRKMIVEDNDQFLQKWVKGELSNFSYLIYLNLVSGRTFRCSNQYPIFPWTLTDYKSDKLNLNDENVYRDLTKPIGALNENRLKMLKKLMECLKTNDQKYYLYSNGPNCPLTLFLLLVRVEPFTSLHIDIQDGKFDTAERQFKSIEQLFENVSNDMNDFRELIPEFFFYLDFLLNKDKFNLGLENEGNVLLPKWSNNSPFEFVYKMRKSLESDFVSKNLNHWIDLMFGYKQKGDEVVLSDNIFNPDLYDNVWDQKNLTKEQINTLELGLKHLGQMPAQIFDKPHPPKSDNLTQPTVKTRILRFTKKVVEKGKIFEDFVSICTEKQIIFACISSQDMMRVPKQGEIVGFGDKCVVNENGFVFYVDKTINLNSKVVYFNFCQIYMAIIGDDNIVRILQPNFDGSNSFPYYNGDAIGVEISVSFHSVLVYSKRNICLYSLSGNTDVLSLDFDVDISKVKITSGWGFIVILTEDDEIFLYTINGDFVKKCHLNEKVTSLETYTTSKGFDYIVLGCKNGVILESDTIELTFDKKIFCLNDEIIDAVISMRGSCYNVLIKSGSLYILPRKTIDCI</sequence>
<protein>
    <submittedName>
        <fullName evidence="3">Beige/BEACH domain containing protein</fullName>
    </submittedName>
</protein>
<dbReference type="PROSITE" id="PS50197">
    <property type="entry name" value="BEACH"/>
    <property type="match status" value="1"/>
</dbReference>
<evidence type="ECO:0000259" key="2">
    <source>
        <dbReference type="PROSITE" id="PS50197"/>
    </source>
</evidence>
<feature type="compositionally biased region" description="Basic and acidic residues" evidence="1">
    <location>
        <begin position="451"/>
        <end position="473"/>
    </location>
</feature>
<dbReference type="SUPFAM" id="SSF81837">
    <property type="entry name" value="BEACH domain"/>
    <property type="match status" value="1"/>
</dbReference>
<dbReference type="VEuPathDB" id="TrichDB:TVAGG3_0199210"/>
<accession>A2EJ76</accession>
<dbReference type="InterPro" id="IPR000409">
    <property type="entry name" value="BEACH_dom"/>
</dbReference>
<feature type="domain" description="BEACH" evidence="2">
    <location>
        <begin position="1420"/>
        <end position="1705"/>
    </location>
</feature>
<dbReference type="InterPro" id="IPR036372">
    <property type="entry name" value="BEACH_dom_sf"/>
</dbReference>
<proteinExistence type="predicted"/>